<dbReference type="FunFam" id="3.40.309.10:FF:000003">
    <property type="entry name" value="Aldehyde dehydrogenase"/>
    <property type="match status" value="1"/>
</dbReference>
<dbReference type="GO" id="GO:0005737">
    <property type="term" value="C:cytoplasm"/>
    <property type="evidence" value="ECO:0007669"/>
    <property type="project" value="TreeGrafter"/>
</dbReference>
<evidence type="ECO:0000256" key="4">
    <source>
        <dbReference type="PIRNR" id="PIRNR036492"/>
    </source>
</evidence>
<dbReference type="InterPro" id="IPR012394">
    <property type="entry name" value="Aldehyde_DH_NAD(P)"/>
</dbReference>
<feature type="domain" description="Aldehyde dehydrogenase" evidence="8">
    <location>
        <begin position="9"/>
        <end position="442"/>
    </location>
</feature>
<dbReference type="InterPro" id="IPR016162">
    <property type="entry name" value="Ald_DH_N"/>
</dbReference>
<protein>
    <recommendedName>
        <fullName evidence="4">Aldehyde dehydrogenase</fullName>
    </recommendedName>
</protein>
<dbReference type="AlphaFoldDB" id="A0AAN4VUD8"/>
<dbReference type="GO" id="GO:0004029">
    <property type="term" value="F:aldehyde dehydrogenase (NAD+) activity"/>
    <property type="evidence" value="ECO:0007669"/>
    <property type="project" value="TreeGrafter"/>
</dbReference>
<dbReference type="Gene3D" id="3.40.605.10">
    <property type="entry name" value="Aldehyde Dehydrogenase, Chain A, domain 1"/>
    <property type="match status" value="1"/>
</dbReference>
<evidence type="ECO:0000256" key="7">
    <source>
        <dbReference type="RuleBase" id="RU003345"/>
    </source>
</evidence>
<comment type="caution">
    <text evidence="9">The sequence shown here is derived from an EMBL/GenBank/DDBJ whole genome shotgun (WGS) entry which is preliminary data.</text>
</comment>
<dbReference type="InterPro" id="IPR015590">
    <property type="entry name" value="Aldehyde_DH_dom"/>
</dbReference>
<organism evidence="9 10">
    <name type="scientific">Persicobacter diffluens</name>
    <dbReference type="NCBI Taxonomy" id="981"/>
    <lineage>
        <taxon>Bacteria</taxon>
        <taxon>Pseudomonadati</taxon>
        <taxon>Bacteroidota</taxon>
        <taxon>Cytophagia</taxon>
        <taxon>Cytophagales</taxon>
        <taxon>Persicobacteraceae</taxon>
        <taxon>Persicobacter</taxon>
    </lineage>
</organism>
<dbReference type="PROSITE" id="PS00070">
    <property type="entry name" value="ALDEHYDE_DEHYDR_CYS"/>
    <property type="match status" value="1"/>
</dbReference>
<dbReference type="FunFam" id="3.40.605.10:FF:000004">
    <property type="entry name" value="Aldehyde dehydrogenase"/>
    <property type="match status" value="1"/>
</dbReference>
<dbReference type="InterPro" id="IPR016161">
    <property type="entry name" value="Ald_DH/histidinol_DH"/>
</dbReference>
<evidence type="ECO:0000256" key="1">
    <source>
        <dbReference type="ARBA" id="ARBA00009986"/>
    </source>
</evidence>
<dbReference type="PANTHER" id="PTHR43570">
    <property type="entry name" value="ALDEHYDE DEHYDROGENASE"/>
    <property type="match status" value="1"/>
</dbReference>
<feature type="active site" evidence="5">
    <location>
        <position position="259"/>
    </location>
</feature>
<evidence type="ECO:0000313" key="10">
    <source>
        <dbReference type="Proteomes" id="UP001310022"/>
    </source>
</evidence>
<evidence type="ECO:0000256" key="5">
    <source>
        <dbReference type="PIRSR" id="PIRSR036492-1"/>
    </source>
</evidence>
<keyword evidence="10" id="KW-1185">Reference proteome</keyword>
<evidence type="ECO:0000259" key="8">
    <source>
        <dbReference type="Pfam" id="PF00171"/>
    </source>
</evidence>
<keyword evidence="3" id="KW-0520">NAD</keyword>
<evidence type="ECO:0000313" key="9">
    <source>
        <dbReference type="EMBL" id="GJM59903.1"/>
    </source>
</evidence>
<name>A0AAN4VUD8_9BACT</name>
<dbReference type="GO" id="GO:0006081">
    <property type="term" value="P:aldehyde metabolic process"/>
    <property type="evidence" value="ECO:0007669"/>
    <property type="project" value="InterPro"/>
</dbReference>
<dbReference type="InterPro" id="IPR029510">
    <property type="entry name" value="Ald_DH_CS_GLU"/>
</dbReference>
<dbReference type="PANTHER" id="PTHR43570:SF16">
    <property type="entry name" value="ALDEHYDE DEHYDROGENASE TYPE III, ISOFORM Q"/>
    <property type="match status" value="1"/>
</dbReference>
<evidence type="ECO:0000256" key="2">
    <source>
        <dbReference type="ARBA" id="ARBA00023002"/>
    </source>
</evidence>
<dbReference type="PROSITE" id="PS00687">
    <property type="entry name" value="ALDEHYDE_DEHYDR_GLU"/>
    <property type="match status" value="1"/>
</dbReference>
<dbReference type="SUPFAM" id="SSF53720">
    <property type="entry name" value="ALDH-like"/>
    <property type="match status" value="1"/>
</dbReference>
<sequence>MTQEPITPTFSETSEEEIQRILHLQKAYFKSQETLSLSFRKRQLLKLAKGLKQYESEMLEALQADFRKSKFEGFITEVGLLQVELKHLIKHLKQWAGPRTASRFSLANFPATTKIYPHPYGVSLIIAPWNYPVQLALLPLMGAIAAGCCAILKPSEYTPNCSKVIKKMLEELFEERYVKMVQGGVKVSTHLLAQPVDHIFFTGSEAVGRIVSRAAGEKMIPVVLELGGKSPAIVAADANLAIAARRIVWAKFVNGGQTCVAPDYILADEKIKDALVGHMMDEVEKMYGKDPSKSPDYPRMVSDRHFERLVKMLDERKVVMGGVYTASDRYLAPTIMDHVTAEDAVMQEEIFGPILPVLAYQKAEELDALLDRYPNPLAQYVFSEDKAFAESLMSRRAFGGGAINDAVAHLAEGSLPFGGIGHSGMGGYHGAYSVEAFSHMKGVMKKSSWLDLPFRYAPYRGKLSFMKQLFKWM</sequence>
<dbReference type="PIRSF" id="PIRSF036492">
    <property type="entry name" value="ALDH"/>
    <property type="match status" value="1"/>
</dbReference>
<gene>
    <name evidence="9" type="ORF">PEDI_04550</name>
</gene>
<proteinExistence type="inferred from homology"/>
<accession>A0AAN4VUD8</accession>
<feature type="active site" evidence="5 6">
    <location>
        <position position="225"/>
    </location>
</feature>
<evidence type="ECO:0000256" key="6">
    <source>
        <dbReference type="PROSITE-ProRule" id="PRU10007"/>
    </source>
</evidence>
<evidence type="ECO:0000256" key="3">
    <source>
        <dbReference type="ARBA" id="ARBA00023027"/>
    </source>
</evidence>
<dbReference type="InterPro" id="IPR016163">
    <property type="entry name" value="Ald_DH_C"/>
</dbReference>
<dbReference type="InterPro" id="IPR016160">
    <property type="entry name" value="Ald_DH_CS_CYS"/>
</dbReference>
<comment type="similarity">
    <text evidence="1 4 7">Belongs to the aldehyde dehydrogenase family.</text>
</comment>
<dbReference type="Proteomes" id="UP001310022">
    <property type="component" value="Unassembled WGS sequence"/>
</dbReference>
<dbReference type="EMBL" id="BQKE01000001">
    <property type="protein sequence ID" value="GJM59903.1"/>
    <property type="molecule type" value="Genomic_DNA"/>
</dbReference>
<keyword evidence="2 4" id="KW-0560">Oxidoreductase</keyword>
<reference evidence="9 10" key="1">
    <citation type="submission" date="2021-12" db="EMBL/GenBank/DDBJ databases">
        <title>Genome sequencing of bacteria with rrn-lacking chromosome and rrn-plasmid.</title>
        <authorList>
            <person name="Anda M."/>
            <person name="Iwasaki W."/>
        </authorList>
    </citation>
    <scope>NUCLEOTIDE SEQUENCE [LARGE SCALE GENOMIC DNA]</scope>
    <source>
        <strain evidence="9 10">NBRC 15940</strain>
    </source>
</reference>
<dbReference type="Pfam" id="PF00171">
    <property type="entry name" value="Aldedh"/>
    <property type="match status" value="1"/>
</dbReference>
<dbReference type="Gene3D" id="3.40.309.10">
    <property type="entry name" value="Aldehyde Dehydrogenase, Chain A, domain 2"/>
    <property type="match status" value="1"/>
</dbReference>
<dbReference type="RefSeq" id="WP_338235814.1">
    <property type="nucleotide sequence ID" value="NZ_BQKE01000001.1"/>
</dbReference>